<dbReference type="AlphaFoldDB" id="A0A0E9V5E3"/>
<protein>
    <submittedName>
        <fullName evidence="1">Uncharacterized protein</fullName>
    </submittedName>
</protein>
<reference evidence="1" key="1">
    <citation type="submission" date="2014-11" db="EMBL/GenBank/DDBJ databases">
        <authorList>
            <person name="Amaro Gonzalez C."/>
        </authorList>
    </citation>
    <scope>NUCLEOTIDE SEQUENCE</scope>
</reference>
<accession>A0A0E9V5E3</accession>
<sequence length="22" mass="2408">MMGCYFACISVLTTTWSIGPIL</sequence>
<name>A0A0E9V5E3_ANGAN</name>
<proteinExistence type="predicted"/>
<evidence type="ECO:0000313" key="1">
    <source>
        <dbReference type="EMBL" id="JAH72690.1"/>
    </source>
</evidence>
<organism evidence="1">
    <name type="scientific">Anguilla anguilla</name>
    <name type="common">European freshwater eel</name>
    <name type="synonym">Muraena anguilla</name>
    <dbReference type="NCBI Taxonomy" id="7936"/>
    <lineage>
        <taxon>Eukaryota</taxon>
        <taxon>Metazoa</taxon>
        <taxon>Chordata</taxon>
        <taxon>Craniata</taxon>
        <taxon>Vertebrata</taxon>
        <taxon>Euteleostomi</taxon>
        <taxon>Actinopterygii</taxon>
        <taxon>Neopterygii</taxon>
        <taxon>Teleostei</taxon>
        <taxon>Anguilliformes</taxon>
        <taxon>Anguillidae</taxon>
        <taxon>Anguilla</taxon>
    </lineage>
</organism>
<dbReference type="EMBL" id="GBXM01035887">
    <property type="protein sequence ID" value="JAH72690.1"/>
    <property type="molecule type" value="Transcribed_RNA"/>
</dbReference>
<reference evidence="1" key="2">
    <citation type="journal article" date="2015" name="Fish Shellfish Immunol.">
        <title>Early steps in the European eel (Anguilla anguilla)-Vibrio vulnificus interaction in the gills: Role of the RtxA13 toxin.</title>
        <authorList>
            <person name="Callol A."/>
            <person name="Pajuelo D."/>
            <person name="Ebbesson L."/>
            <person name="Teles M."/>
            <person name="MacKenzie S."/>
            <person name="Amaro C."/>
        </authorList>
    </citation>
    <scope>NUCLEOTIDE SEQUENCE</scope>
</reference>